<proteinExistence type="predicted"/>
<organism evidence="2 3">
    <name type="scientific">Zootermopsis nevadensis</name>
    <name type="common">Dampwood termite</name>
    <dbReference type="NCBI Taxonomy" id="136037"/>
    <lineage>
        <taxon>Eukaryota</taxon>
        <taxon>Metazoa</taxon>
        <taxon>Ecdysozoa</taxon>
        <taxon>Arthropoda</taxon>
        <taxon>Hexapoda</taxon>
        <taxon>Insecta</taxon>
        <taxon>Pterygota</taxon>
        <taxon>Neoptera</taxon>
        <taxon>Polyneoptera</taxon>
        <taxon>Dictyoptera</taxon>
        <taxon>Blattodea</taxon>
        <taxon>Blattoidea</taxon>
        <taxon>Termitoidae</taxon>
        <taxon>Termopsidae</taxon>
        <taxon>Zootermopsis</taxon>
    </lineage>
</organism>
<dbReference type="FunCoup" id="A0A067RPT1">
    <property type="interactions" value="46"/>
</dbReference>
<dbReference type="Gene3D" id="1.20.5.1200">
    <property type="entry name" value="Alpha-tocopherol transfer"/>
    <property type="match status" value="1"/>
</dbReference>
<dbReference type="InterPro" id="IPR011074">
    <property type="entry name" value="CRAL/TRIO_N_dom"/>
</dbReference>
<evidence type="ECO:0000313" key="2">
    <source>
        <dbReference type="EMBL" id="KDR21724.1"/>
    </source>
</evidence>
<dbReference type="PANTHER" id="PTHR10174:SF120">
    <property type="entry name" value="CELLULAR RETINALDEHYDE BINDING PROTEIN"/>
    <property type="match status" value="1"/>
</dbReference>
<dbReference type="Pfam" id="PF00650">
    <property type="entry name" value="CRAL_TRIO"/>
    <property type="match status" value="1"/>
</dbReference>
<dbReference type="PROSITE" id="PS50191">
    <property type="entry name" value="CRAL_TRIO"/>
    <property type="match status" value="1"/>
</dbReference>
<sequence>MTTARVIMSYQWGTANSEKAALSGLPDEVAQVATRELRENKSAREQALQQFRDWINKNQDICRCRTDDNFLLRFLRVKKFSLPMAQQVLLKYINFRQTFSHLVYNLDYLIPSVNELISNGYIYVSPFRDSNGRRVILYNINKFDPHKHNNGDMVKAHMITYEVLIEDEESQVMGFTHVGNICQASAAHATIWSPTEFTTLVRWGEQSMPLRHKEIHLVNVPSAVRYFYDLISAIMSEKMRSRFRLHDSMESLKKRLDPKVLPKELGGSMPMAEMIDLWKKEIAAKRERVLRLDDMKLLSTKSIITRRNNQQNENSSLMIHTLQGSFRRLEVD</sequence>
<dbReference type="SUPFAM" id="SSF46938">
    <property type="entry name" value="CRAL/TRIO N-terminal domain"/>
    <property type="match status" value="1"/>
</dbReference>
<dbReference type="eggNOG" id="KOG1471">
    <property type="taxonomic scope" value="Eukaryota"/>
</dbReference>
<dbReference type="InterPro" id="IPR036865">
    <property type="entry name" value="CRAL-TRIO_dom_sf"/>
</dbReference>
<dbReference type="Gene3D" id="1.10.8.20">
    <property type="entry name" value="N-terminal domain of phosphatidylinositol transfer protein sec14p"/>
    <property type="match status" value="1"/>
</dbReference>
<dbReference type="Proteomes" id="UP000027135">
    <property type="component" value="Unassembled WGS sequence"/>
</dbReference>
<protein>
    <submittedName>
        <fullName evidence="2">Retinaldehyde-binding protein 1-like protein 1</fullName>
    </submittedName>
</protein>
<keyword evidence="3" id="KW-1185">Reference proteome</keyword>
<dbReference type="Gene3D" id="3.40.525.10">
    <property type="entry name" value="CRAL-TRIO lipid binding domain"/>
    <property type="match status" value="1"/>
</dbReference>
<reference evidence="2 3" key="1">
    <citation type="journal article" date="2014" name="Nat. Commun.">
        <title>Molecular traces of alternative social organization in a termite genome.</title>
        <authorList>
            <person name="Terrapon N."/>
            <person name="Li C."/>
            <person name="Robertson H.M."/>
            <person name="Ji L."/>
            <person name="Meng X."/>
            <person name="Booth W."/>
            <person name="Chen Z."/>
            <person name="Childers C.P."/>
            <person name="Glastad K.M."/>
            <person name="Gokhale K."/>
            <person name="Gowin J."/>
            <person name="Gronenberg W."/>
            <person name="Hermansen R.A."/>
            <person name="Hu H."/>
            <person name="Hunt B.G."/>
            <person name="Huylmans A.K."/>
            <person name="Khalil S.M."/>
            <person name="Mitchell R.D."/>
            <person name="Munoz-Torres M.C."/>
            <person name="Mustard J.A."/>
            <person name="Pan H."/>
            <person name="Reese J.T."/>
            <person name="Scharf M.E."/>
            <person name="Sun F."/>
            <person name="Vogel H."/>
            <person name="Xiao J."/>
            <person name="Yang W."/>
            <person name="Yang Z."/>
            <person name="Yang Z."/>
            <person name="Zhou J."/>
            <person name="Zhu J."/>
            <person name="Brent C.S."/>
            <person name="Elsik C.G."/>
            <person name="Goodisman M.A."/>
            <person name="Liberles D.A."/>
            <person name="Roe R.M."/>
            <person name="Vargo E.L."/>
            <person name="Vilcinskas A."/>
            <person name="Wang J."/>
            <person name="Bornberg-Bauer E."/>
            <person name="Korb J."/>
            <person name="Zhang G."/>
            <person name="Liebig J."/>
        </authorList>
    </citation>
    <scope>NUCLEOTIDE SEQUENCE [LARGE SCALE GENOMIC DNA]</scope>
    <source>
        <tissue evidence="2">Whole organism</tissue>
    </source>
</reference>
<accession>A0A067RPT1</accession>
<dbReference type="OrthoDB" id="1434354at2759"/>
<dbReference type="InterPro" id="IPR001251">
    <property type="entry name" value="CRAL-TRIO_dom"/>
</dbReference>
<dbReference type="GO" id="GO:0016020">
    <property type="term" value="C:membrane"/>
    <property type="evidence" value="ECO:0007669"/>
    <property type="project" value="TreeGrafter"/>
</dbReference>
<gene>
    <name evidence="2" type="ORF">L798_02781</name>
</gene>
<dbReference type="EMBL" id="KK852542">
    <property type="protein sequence ID" value="KDR21724.1"/>
    <property type="molecule type" value="Genomic_DNA"/>
</dbReference>
<dbReference type="SMART" id="SM01100">
    <property type="entry name" value="CRAL_TRIO_N"/>
    <property type="match status" value="1"/>
</dbReference>
<dbReference type="InParanoid" id="A0A067RPT1"/>
<dbReference type="SMART" id="SM00516">
    <property type="entry name" value="SEC14"/>
    <property type="match status" value="1"/>
</dbReference>
<feature type="domain" description="CRAL-TRIO" evidence="1">
    <location>
        <begin position="109"/>
        <end position="273"/>
    </location>
</feature>
<dbReference type="PANTHER" id="PTHR10174">
    <property type="entry name" value="ALPHA-TOCOPHEROL TRANSFER PROTEIN-RELATED"/>
    <property type="match status" value="1"/>
</dbReference>
<dbReference type="CDD" id="cd00170">
    <property type="entry name" value="SEC14"/>
    <property type="match status" value="1"/>
</dbReference>
<dbReference type="SUPFAM" id="SSF52087">
    <property type="entry name" value="CRAL/TRIO domain"/>
    <property type="match status" value="1"/>
</dbReference>
<dbReference type="PRINTS" id="PR00180">
    <property type="entry name" value="CRETINALDHBP"/>
</dbReference>
<name>A0A067RPT1_ZOONE</name>
<evidence type="ECO:0000259" key="1">
    <source>
        <dbReference type="PROSITE" id="PS50191"/>
    </source>
</evidence>
<dbReference type="InterPro" id="IPR036273">
    <property type="entry name" value="CRAL/TRIO_N_dom_sf"/>
</dbReference>
<evidence type="ECO:0000313" key="3">
    <source>
        <dbReference type="Proteomes" id="UP000027135"/>
    </source>
</evidence>
<dbReference type="OMA" id="FPHMSTQ"/>
<dbReference type="AlphaFoldDB" id="A0A067RPT1"/>
<dbReference type="GO" id="GO:1902936">
    <property type="term" value="F:phosphatidylinositol bisphosphate binding"/>
    <property type="evidence" value="ECO:0007669"/>
    <property type="project" value="TreeGrafter"/>
</dbReference>